<sequence length="208" mass="23151">MPRHLISDAHEWINEIPTVPIYHPTKPQPRERAWKNRRGKKTLWPRPCTRCLPYAKAETCGMRDAPSDGVAKLVPSSARLFGMRACALLRHNLCSGPCAGSLQGDAEEGESPVDHWTLLRNEVLSKSRVAWECSPNWVNKWEPYNASEIPLLLTLFYLFREVESGLCPCFSIQGAGPRGLSDPSERHCQVGSLAGAAHLLEDNAGVLR</sequence>
<keyword evidence="2" id="KW-1185">Reference proteome</keyword>
<evidence type="ECO:0000313" key="2">
    <source>
        <dbReference type="Proteomes" id="UP000265515"/>
    </source>
</evidence>
<comment type="caution">
    <text evidence="1">The sequence shown here is derived from an EMBL/GenBank/DDBJ whole genome shotgun (WGS) entry which is preliminary data.</text>
</comment>
<dbReference type="EMBL" id="BFEA01000456">
    <property type="protein sequence ID" value="GBG83900.1"/>
    <property type="molecule type" value="Genomic_DNA"/>
</dbReference>
<dbReference type="AlphaFoldDB" id="A0A388LNH8"/>
<name>A0A388LNH8_CHABU</name>
<protein>
    <submittedName>
        <fullName evidence="1">Uncharacterized protein</fullName>
    </submittedName>
</protein>
<dbReference type="Gramene" id="GBG83900">
    <property type="protein sequence ID" value="GBG83900"/>
    <property type="gene ID" value="CBR_g37771"/>
</dbReference>
<evidence type="ECO:0000313" key="1">
    <source>
        <dbReference type="EMBL" id="GBG83900.1"/>
    </source>
</evidence>
<accession>A0A388LNH8</accession>
<gene>
    <name evidence="1" type="ORF">CBR_g37771</name>
</gene>
<proteinExistence type="predicted"/>
<organism evidence="1 2">
    <name type="scientific">Chara braunii</name>
    <name type="common">Braun's stonewort</name>
    <dbReference type="NCBI Taxonomy" id="69332"/>
    <lineage>
        <taxon>Eukaryota</taxon>
        <taxon>Viridiplantae</taxon>
        <taxon>Streptophyta</taxon>
        <taxon>Charophyceae</taxon>
        <taxon>Charales</taxon>
        <taxon>Characeae</taxon>
        <taxon>Chara</taxon>
    </lineage>
</organism>
<reference evidence="1 2" key="1">
    <citation type="journal article" date="2018" name="Cell">
        <title>The Chara Genome: Secondary Complexity and Implications for Plant Terrestrialization.</title>
        <authorList>
            <person name="Nishiyama T."/>
            <person name="Sakayama H."/>
            <person name="Vries J.D."/>
            <person name="Buschmann H."/>
            <person name="Saint-Marcoux D."/>
            <person name="Ullrich K.K."/>
            <person name="Haas F.B."/>
            <person name="Vanderstraeten L."/>
            <person name="Becker D."/>
            <person name="Lang D."/>
            <person name="Vosolsobe S."/>
            <person name="Rombauts S."/>
            <person name="Wilhelmsson P.K.I."/>
            <person name="Janitza P."/>
            <person name="Kern R."/>
            <person name="Heyl A."/>
            <person name="Rumpler F."/>
            <person name="Villalobos L.I.A.C."/>
            <person name="Clay J.M."/>
            <person name="Skokan R."/>
            <person name="Toyoda A."/>
            <person name="Suzuki Y."/>
            <person name="Kagoshima H."/>
            <person name="Schijlen E."/>
            <person name="Tajeshwar N."/>
            <person name="Catarino B."/>
            <person name="Hetherington A.J."/>
            <person name="Saltykova A."/>
            <person name="Bonnot C."/>
            <person name="Breuninger H."/>
            <person name="Symeonidi A."/>
            <person name="Radhakrishnan G.V."/>
            <person name="Van Nieuwerburgh F."/>
            <person name="Deforce D."/>
            <person name="Chang C."/>
            <person name="Karol K.G."/>
            <person name="Hedrich R."/>
            <person name="Ulvskov P."/>
            <person name="Glockner G."/>
            <person name="Delwiche C.F."/>
            <person name="Petrasek J."/>
            <person name="Van de Peer Y."/>
            <person name="Friml J."/>
            <person name="Beilby M."/>
            <person name="Dolan L."/>
            <person name="Kohara Y."/>
            <person name="Sugano S."/>
            <person name="Fujiyama A."/>
            <person name="Delaux P.-M."/>
            <person name="Quint M."/>
            <person name="TheiBen G."/>
            <person name="Hagemann M."/>
            <person name="Harholt J."/>
            <person name="Dunand C."/>
            <person name="Zachgo S."/>
            <person name="Langdale J."/>
            <person name="Maumus F."/>
            <person name="Straeten D.V.D."/>
            <person name="Gould S.B."/>
            <person name="Rensing S.A."/>
        </authorList>
    </citation>
    <scope>NUCLEOTIDE SEQUENCE [LARGE SCALE GENOMIC DNA]</scope>
    <source>
        <strain evidence="1 2">S276</strain>
    </source>
</reference>
<dbReference type="Proteomes" id="UP000265515">
    <property type="component" value="Unassembled WGS sequence"/>
</dbReference>